<name>A0A1Y2BEC8_9TREE</name>
<proteinExistence type="predicted"/>
<organism evidence="3 4">
    <name type="scientific">Naematelia encephala</name>
    <dbReference type="NCBI Taxonomy" id="71784"/>
    <lineage>
        <taxon>Eukaryota</taxon>
        <taxon>Fungi</taxon>
        <taxon>Dikarya</taxon>
        <taxon>Basidiomycota</taxon>
        <taxon>Agaricomycotina</taxon>
        <taxon>Tremellomycetes</taxon>
        <taxon>Tremellales</taxon>
        <taxon>Naemateliaceae</taxon>
        <taxon>Naematelia</taxon>
    </lineage>
</organism>
<dbReference type="InParanoid" id="A0A1Y2BEC8"/>
<dbReference type="AlphaFoldDB" id="A0A1Y2BEC8"/>
<dbReference type="InterPro" id="IPR045254">
    <property type="entry name" value="Nit1/2_C-N_Hydrolase"/>
</dbReference>
<dbReference type="GO" id="GO:0050152">
    <property type="term" value="F:omega-amidase activity"/>
    <property type="evidence" value="ECO:0007669"/>
    <property type="project" value="TreeGrafter"/>
</dbReference>
<evidence type="ECO:0000259" key="2">
    <source>
        <dbReference type="PROSITE" id="PS50263"/>
    </source>
</evidence>
<dbReference type="SUPFAM" id="SSF56317">
    <property type="entry name" value="Carbon-nitrogen hydrolase"/>
    <property type="match status" value="1"/>
</dbReference>
<protein>
    <submittedName>
        <fullName evidence="3">Carbon-nitrogen hydrolase</fullName>
    </submittedName>
</protein>
<dbReference type="GO" id="GO:0005739">
    <property type="term" value="C:mitochondrion"/>
    <property type="evidence" value="ECO:0007669"/>
    <property type="project" value="TreeGrafter"/>
</dbReference>
<dbReference type="Proteomes" id="UP000193986">
    <property type="component" value="Unassembled WGS sequence"/>
</dbReference>
<evidence type="ECO:0000256" key="1">
    <source>
        <dbReference type="ARBA" id="ARBA00022801"/>
    </source>
</evidence>
<dbReference type="Gene3D" id="3.60.110.10">
    <property type="entry name" value="Carbon-nitrogen hydrolase"/>
    <property type="match status" value="1"/>
</dbReference>
<dbReference type="STRING" id="71784.A0A1Y2BEC8"/>
<keyword evidence="4" id="KW-1185">Reference proteome</keyword>
<dbReference type="GO" id="GO:0006528">
    <property type="term" value="P:asparagine metabolic process"/>
    <property type="evidence" value="ECO:0007669"/>
    <property type="project" value="TreeGrafter"/>
</dbReference>
<evidence type="ECO:0000313" key="4">
    <source>
        <dbReference type="Proteomes" id="UP000193986"/>
    </source>
</evidence>
<evidence type="ECO:0000313" key="3">
    <source>
        <dbReference type="EMBL" id="ORY32900.1"/>
    </source>
</evidence>
<dbReference type="GO" id="GO:0006541">
    <property type="term" value="P:glutamine metabolic process"/>
    <property type="evidence" value="ECO:0007669"/>
    <property type="project" value="TreeGrafter"/>
</dbReference>
<dbReference type="FunCoup" id="A0A1Y2BEC8">
    <property type="interactions" value="261"/>
</dbReference>
<dbReference type="GO" id="GO:0006107">
    <property type="term" value="P:oxaloacetate metabolic process"/>
    <property type="evidence" value="ECO:0007669"/>
    <property type="project" value="TreeGrafter"/>
</dbReference>
<sequence length="316" mass="34707">MSATYTPVAGFSRFNLAQIQLRPGEEDKTKNLDHARDLIVQAAAGGGDDSRKADLIILPEYFNSPIANSAHKKHAEEVPDVPAGGKIEKKDLPAASPTLKMLSDAAIQTGIYIIGGSIPERDLTDDTKVYNTMTVWDPQGRMIGKYRKMHLYDVDIPGGITMRESDVISPGSEPTVMKFPFGTVAVAICFDIRFQFLIASLREANPDICAYLLPAAFNLTTGPKAWEILQRARAIDNQIYVGMCSPARKQGEEYVAYGHTLLCDCEGKIISTPTPEDEGETIVYSTLDPEHLSAIRKGVPTLTAQRRDVYNLPSFK</sequence>
<dbReference type="Pfam" id="PF00795">
    <property type="entry name" value="CN_hydrolase"/>
    <property type="match status" value="1"/>
</dbReference>
<comment type="caution">
    <text evidence="3">The sequence shown here is derived from an EMBL/GenBank/DDBJ whole genome shotgun (WGS) entry which is preliminary data.</text>
</comment>
<dbReference type="CDD" id="cd07572">
    <property type="entry name" value="nit"/>
    <property type="match status" value="1"/>
</dbReference>
<dbReference type="PROSITE" id="PS50263">
    <property type="entry name" value="CN_HYDROLASE"/>
    <property type="match status" value="1"/>
</dbReference>
<accession>A0A1Y2BEC8</accession>
<reference evidence="3 4" key="1">
    <citation type="submission" date="2016-07" db="EMBL/GenBank/DDBJ databases">
        <title>Pervasive Adenine N6-methylation of Active Genes in Fungi.</title>
        <authorList>
            <consortium name="DOE Joint Genome Institute"/>
            <person name="Mondo S.J."/>
            <person name="Dannebaum R.O."/>
            <person name="Kuo R.C."/>
            <person name="Labutti K."/>
            <person name="Haridas S."/>
            <person name="Kuo A."/>
            <person name="Salamov A."/>
            <person name="Ahrendt S.R."/>
            <person name="Lipzen A."/>
            <person name="Sullivan W."/>
            <person name="Andreopoulos W.B."/>
            <person name="Clum A."/>
            <person name="Lindquist E."/>
            <person name="Daum C."/>
            <person name="Ramamoorthy G.K."/>
            <person name="Gryganskyi A."/>
            <person name="Culley D."/>
            <person name="Magnuson J.K."/>
            <person name="James T.Y."/>
            <person name="O'Malley M.A."/>
            <person name="Stajich J.E."/>
            <person name="Spatafora J.W."/>
            <person name="Visel A."/>
            <person name="Grigoriev I.V."/>
        </authorList>
    </citation>
    <scope>NUCLEOTIDE SEQUENCE [LARGE SCALE GENOMIC DNA]</scope>
    <source>
        <strain evidence="3 4">68-887.2</strain>
    </source>
</reference>
<dbReference type="InterPro" id="IPR003010">
    <property type="entry name" value="C-N_Hydrolase"/>
</dbReference>
<dbReference type="PANTHER" id="PTHR23088:SF30">
    <property type="entry name" value="OMEGA-AMIDASE NIT2"/>
    <property type="match status" value="1"/>
</dbReference>
<dbReference type="EMBL" id="MCFC01000008">
    <property type="protein sequence ID" value="ORY32900.1"/>
    <property type="molecule type" value="Genomic_DNA"/>
</dbReference>
<feature type="domain" description="CN hydrolase" evidence="2">
    <location>
        <begin position="14"/>
        <end position="289"/>
    </location>
</feature>
<dbReference type="OrthoDB" id="10250282at2759"/>
<gene>
    <name evidence="3" type="ORF">BCR39DRAFT_564159</name>
</gene>
<keyword evidence="1 3" id="KW-0378">Hydrolase</keyword>
<dbReference type="InterPro" id="IPR036526">
    <property type="entry name" value="C-N_Hydrolase_sf"/>
</dbReference>
<dbReference type="PANTHER" id="PTHR23088">
    <property type="entry name" value="NITRILASE-RELATED"/>
    <property type="match status" value="1"/>
</dbReference>